<organism evidence="2 3">
    <name type="scientific">Xenorhabdus bovienii</name>
    <name type="common">Xenorhabdus nematophila subsp. bovienii</name>
    <dbReference type="NCBI Taxonomy" id="40576"/>
    <lineage>
        <taxon>Bacteria</taxon>
        <taxon>Pseudomonadati</taxon>
        <taxon>Pseudomonadota</taxon>
        <taxon>Gammaproteobacteria</taxon>
        <taxon>Enterobacterales</taxon>
        <taxon>Morganellaceae</taxon>
        <taxon>Xenorhabdus</taxon>
    </lineage>
</organism>
<feature type="compositionally biased region" description="Basic and acidic residues" evidence="1">
    <location>
        <begin position="62"/>
        <end position="86"/>
    </location>
</feature>
<sequence length="105" mass="11678">MILKRVAADALFTPLNELELIVPMLTVWFAELGSILHAVAVMSPVNLICPSAAYAADTNTDDTNKDDTNKDDTNKDDTNKDDTNKDDTNKEEIIRLVFIFNISHP</sequence>
<evidence type="ECO:0000313" key="3">
    <source>
        <dbReference type="Proteomes" id="UP000032930"/>
    </source>
</evidence>
<dbReference type="KEGG" id="xbv:XBW1_2156"/>
<gene>
    <name evidence="2" type="ORF">XBW1_2156</name>
</gene>
<evidence type="ECO:0000313" key="2">
    <source>
        <dbReference type="EMBL" id="CDM89513.1"/>
    </source>
</evidence>
<reference evidence="2 3" key="1">
    <citation type="submission" date="2014-02" db="EMBL/GenBank/DDBJ databases">
        <authorList>
            <person name="Genoscope - CEA"/>
        </authorList>
    </citation>
    <scope>NUCLEOTIDE SEQUENCE [LARGE SCALE GENOMIC DNA]</scope>
    <source>
        <strain evidence="2 3">CS03</strain>
    </source>
</reference>
<accession>A0A0B6X9W3</accession>
<dbReference type="Proteomes" id="UP000032930">
    <property type="component" value="Chromosome"/>
</dbReference>
<evidence type="ECO:0000256" key="1">
    <source>
        <dbReference type="SAM" id="MobiDB-lite"/>
    </source>
</evidence>
<dbReference type="AlphaFoldDB" id="A0A0B6X9W3"/>
<protein>
    <submittedName>
        <fullName evidence="2">Uncharacterized protein</fullName>
    </submittedName>
</protein>
<proteinExistence type="predicted"/>
<dbReference type="EMBL" id="FO818637">
    <property type="protein sequence ID" value="CDM89513.1"/>
    <property type="molecule type" value="Genomic_DNA"/>
</dbReference>
<feature type="region of interest" description="Disordered" evidence="1">
    <location>
        <begin position="56"/>
        <end position="86"/>
    </location>
</feature>
<name>A0A0B6X9W3_XENBV</name>